<protein>
    <submittedName>
        <fullName evidence="5">N-6 DNA methylase</fullName>
    </submittedName>
</protein>
<evidence type="ECO:0000313" key="5">
    <source>
        <dbReference type="EMBL" id="ANY68515.1"/>
    </source>
</evidence>
<dbReference type="InterPro" id="IPR053943">
    <property type="entry name" value="RlmKL-like_Mtase_CS"/>
</dbReference>
<dbReference type="GO" id="GO:0003723">
    <property type="term" value="F:RNA binding"/>
    <property type="evidence" value="ECO:0007669"/>
    <property type="project" value="UniProtKB-UniRule"/>
</dbReference>
<dbReference type="PRINTS" id="PR00507">
    <property type="entry name" value="N12N6MTFRASE"/>
</dbReference>
<dbReference type="PROSITE" id="PS01261">
    <property type="entry name" value="UPF0020"/>
    <property type="match status" value="1"/>
</dbReference>
<dbReference type="InterPro" id="IPR002052">
    <property type="entry name" value="DNA_methylase_N6_adenine_CS"/>
</dbReference>
<dbReference type="Pfam" id="PF22020">
    <property type="entry name" value="RlmL_1st"/>
    <property type="match status" value="1"/>
</dbReference>
<feature type="domain" description="THUMP" evidence="4">
    <location>
        <begin position="46"/>
        <end position="156"/>
    </location>
</feature>
<accession>A0A1B2DLD7</accession>
<evidence type="ECO:0000256" key="3">
    <source>
        <dbReference type="PROSITE-ProRule" id="PRU00529"/>
    </source>
</evidence>
<dbReference type="InterPro" id="IPR029063">
    <property type="entry name" value="SAM-dependent_MTases_sf"/>
</dbReference>
<dbReference type="EMBL" id="CP016808">
    <property type="protein sequence ID" value="ANY68515.1"/>
    <property type="molecule type" value="Genomic_DNA"/>
</dbReference>
<keyword evidence="3" id="KW-0694">RNA-binding</keyword>
<dbReference type="Gene3D" id="3.40.50.150">
    <property type="entry name" value="Vaccinia Virus protein VP39"/>
    <property type="match status" value="1"/>
</dbReference>
<dbReference type="InterPro" id="IPR000241">
    <property type="entry name" value="RlmKL-like_Mtase"/>
</dbReference>
<organism evidence="5">
    <name type="scientific">Paenibacillus sp. BIHB 4019</name>
    <dbReference type="NCBI Taxonomy" id="1870819"/>
    <lineage>
        <taxon>Bacteria</taxon>
        <taxon>Bacillati</taxon>
        <taxon>Bacillota</taxon>
        <taxon>Bacilli</taxon>
        <taxon>Bacillales</taxon>
        <taxon>Paenibacillaceae</taxon>
        <taxon>Paenibacillus</taxon>
    </lineage>
</organism>
<dbReference type="GO" id="GO:0008990">
    <property type="term" value="F:rRNA (guanine-N2-)-methyltransferase activity"/>
    <property type="evidence" value="ECO:0007669"/>
    <property type="project" value="TreeGrafter"/>
</dbReference>
<dbReference type="Pfam" id="PF02926">
    <property type="entry name" value="THUMP"/>
    <property type="match status" value="1"/>
</dbReference>
<evidence type="ECO:0000259" key="4">
    <source>
        <dbReference type="PROSITE" id="PS51165"/>
    </source>
</evidence>
<dbReference type="PROSITE" id="PS51165">
    <property type="entry name" value="THUMP"/>
    <property type="match status" value="1"/>
</dbReference>
<sequence length="388" mass="43182">MTTKIELIATTPMGLEAIVARELKELGYTDLTVENGRITFPAEPIDICRTNLWLRSAGRILVKMGEFQATTFEELFEGTKALNWPDWIPGDGEFPVDGRSHKSQLSSVPACQSVVKKAVVEKMKERYATEWFPENEGRYVIEVTLLNDRAQLTLDTTGAGLHKRGYRNVATEAPLRETMAAALLQISRWQPERPLYDPFCGSGTILIEAAMLAWNVAPGLRRSFNSEGWPLVPDQLWETAREEAFDAVKDDVALQIAGSDIDPGAIEIATANIKKAGFGKDIKLSVMPAAKIKPEGEYGVIVTNPPYGERLGDDREAEAALRQFGMSALHLPTWSFFAFTPVAAIEHYMGRPADKKRKLFNGRIECNYYQFFGPGGLYANRKSQSSEK</sequence>
<dbReference type="SMART" id="SM00981">
    <property type="entry name" value="THUMP"/>
    <property type="match status" value="1"/>
</dbReference>
<keyword evidence="1 5" id="KW-0489">Methyltransferase</keyword>
<dbReference type="Gene3D" id="3.30.2130.30">
    <property type="match status" value="1"/>
</dbReference>
<dbReference type="InterPro" id="IPR054170">
    <property type="entry name" value="RlmL_1st"/>
</dbReference>
<dbReference type="PANTHER" id="PTHR47313">
    <property type="entry name" value="RIBOSOMAL RNA LARGE SUBUNIT METHYLTRANSFERASE K/L"/>
    <property type="match status" value="1"/>
</dbReference>
<gene>
    <name evidence="5" type="ORF">BBD42_20085</name>
</gene>
<dbReference type="SUPFAM" id="SSF53335">
    <property type="entry name" value="S-adenosyl-L-methionine-dependent methyltransferases"/>
    <property type="match status" value="1"/>
</dbReference>
<evidence type="ECO:0000256" key="2">
    <source>
        <dbReference type="ARBA" id="ARBA00022679"/>
    </source>
</evidence>
<dbReference type="GO" id="GO:0070043">
    <property type="term" value="F:rRNA (guanine-N7-)-methyltransferase activity"/>
    <property type="evidence" value="ECO:0007669"/>
    <property type="project" value="TreeGrafter"/>
</dbReference>
<dbReference type="PANTHER" id="PTHR47313:SF1">
    <property type="entry name" value="RIBOSOMAL RNA LARGE SUBUNIT METHYLTRANSFERASE K_L"/>
    <property type="match status" value="1"/>
</dbReference>
<evidence type="ECO:0000256" key="1">
    <source>
        <dbReference type="ARBA" id="ARBA00022603"/>
    </source>
</evidence>
<dbReference type="PROSITE" id="PS00092">
    <property type="entry name" value="N6_MTASE"/>
    <property type="match status" value="1"/>
</dbReference>
<dbReference type="RefSeq" id="WP_056029566.1">
    <property type="nucleotide sequence ID" value="NZ_CP016808.1"/>
</dbReference>
<dbReference type="Pfam" id="PF01170">
    <property type="entry name" value="UPF0020"/>
    <property type="match status" value="1"/>
</dbReference>
<proteinExistence type="predicted"/>
<dbReference type="CDD" id="cd11715">
    <property type="entry name" value="THUMP_AdoMetMT"/>
    <property type="match status" value="1"/>
</dbReference>
<dbReference type="InterPro" id="IPR004114">
    <property type="entry name" value="THUMP_dom"/>
</dbReference>
<name>A0A1B2DLD7_9BACL</name>
<dbReference type="AlphaFoldDB" id="A0A1B2DLD7"/>
<reference evidence="5" key="1">
    <citation type="submission" date="2016-08" db="EMBL/GenBank/DDBJ databases">
        <title>Complete Genome Seqeunce of Paenibacillus sp. BIHB 4019 from tea rhizoplane.</title>
        <authorList>
            <person name="Thakur R."/>
            <person name="Swarnkar M.K."/>
            <person name="Gulati A."/>
        </authorList>
    </citation>
    <scope>NUCLEOTIDE SEQUENCE [LARGE SCALE GENOMIC DNA]</scope>
    <source>
        <strain evidence="5">BIHB4019</strain>
    </source>
</reference>
<keyword evidence="2" id="KW-0808">Transferase</keyword>